<evidence type="ECO:0000259" key="4">
    <source>
        <dbReference type="Pfam" id="PF20147"/>
    </source>
</evidence>
<evidence type="ECO:0000313" key="6">
    <source>
        <dbReference type="Proteomes" id="UP000481153"/>
    </source>
</evidence>
<evidence type="ECO:0000256" key="3">
    <source>
        <dbReference type="ARBA" id="ARBA00022525"/>
    </source>
</evidence>
<evidence type="ECO:0000256" key="2">
    <source>
        <dbReference type="ARBA" id="ARBA00004613"/>
    </source>
</evidence>
<dbReference type="VEuPathDB" id="FungiDB:AeMF1_002886"/>
<dbReference type="GO" id="GO:0043657">
    <property type="term" value="C:host cell"/>
    <property type="evidence" value="ECO:0007669"/>
    <property type="project" value="UniProtKB-SubCell"/>
</dbReference>
<gene>
    <name evidence="5" type="ORF">Ae201684_007840</name>
</gene>
<evidence type="ECO:0000313" key="5">
    <source>
        <dbReference type="EMBL" id="KAF0735836.1"/>
    </source>
</evidence>
<dbReference type="EMBL" id="VJMJ01000093">
    <property type="protein sequence ID" value="KAF0735836.1"/>
    <property type="molecule type" value="Genomic_DNA"/>
</dbReference>
<sequence>MLNLACVVLNEGETFTVKIDANELVAALKAKLKKILKKIVHYRGPSDRIELYCVDGLKDLSTHFELNHTPIDDFASKLLIDFESSIVKMADSSQLSSYSLQHDSSDGRIHILVVLPAPPLGRFDDEPDYVVSPTVREMVKKATFVILDESKRHERIGMGAFYNNYDAITCDHNFTDEQVVGEQVYLLLNGVEIQV</sequence>
<dbReference type="GO" id="GO:0005576">
    <property type="term" value="C:extracellular region"/>
    <property type="evidence" value="ECO:0007669"/>
    <property type="project" value="UniProtKB-SubCell"/>
</dbReference>
<reference evidence="5 6" key="1">
    <citation type="submission" date="2019-07" db="EMBL/GenBank/DDBJ databases">
        <title>Genomics analysis of Aphanomyces spp. identifies a new class of oomycete effector associated with host adaptation.</title>
        <authorList>
            <person name="Gaulin E."/>
        </authorList>
    </citation>
    <scope>NUCLEOTIDE SEQUENCE [LARGE SCALE GENOMIC DNA]</scope>
    <source>
        <strain evidence="5 6">ATCC 201684</strain>
    </source>
</reference>
<dbReference type="InterPro" id="IPR045379">
    <property type="entry name" value="Crinkler_N"/>
</dbReference>
<proteinExistence type="predicted"/>
<dbReference type="Pfam" id="PF20147">
    <property type="entry name" value="Crinkler"/>
    <property type="match status" value="1"/>
</dbReference>
<keyword evidence="3" id="KW-0964">Secreted</keyword>
<protein>
    <recommendedName>
        <fullName evidence="4">Crinkler effector protein N-terminal domain-containing protein</fullName>
    </recommendedName>
</protein>
<accession>A0A6G0X737</accession>
<comment type="caution">
    <text evidence="5">The sequence shown here is derived from an EMBL/GenBank/DDBJ whole genome shotgun (WGS) entry which is preliminary data.</text>
</comment>
<comment type="subcellular location">
    <subcellularLocation>
        <location evidence="1">Host cell</location>
    </subcellularLocation>
    <subcellularLocation>
        <location evidence="2">Secreted</location>
    </subcellularLocation>
</comment>
<keyword evidence="6" id="KW-1185">Reference proteome</keyword>
<dbReference type="AlphaFoldDB" id="A0A6G0X737"/>
<feature type="domain" description="Crinkler effector protein N-terminal" evidence="4">
    <location>
        <begin position="2"/>
        <end position="114"/>
    </location>
</feature>
<organism evidence="5 6">
    <name type="scientific">Aphanomyces euteiches</name>
    <dbReference type="NCBI Taxonomy" id="100861"/>
    <lineage>
        <taxon>Eukaryota</taxon>
        <taxon>Sar</taxon>
        <taxon>Stramenopiles</taxon>
        <taxon>Oomycota</taxon>
        <taxon>Saprolegniomycetes</taxon>
        <taxon>Saprolegniales</taxon>
        <taxon>Verrucalvaceae</taxon>
        <taxon>Aphanomyces</taxon>
    </lineage>
</organism>
<evidence type="ECO:0000256" key="1">
    <source>
        <dbReference type="ARBA" id="ARBA00004340"/>
    </source>
</evidence>
<dbReference type="Proteomes" id="UP000481153">
    <property type="component" value="Unassembled WGS sequence"/>
</dbReference>
<name>A0A6G0X737_9STRA</name>